<dbReference type="AlphaFoldDB" id="A0A1H8KNQ1"/>
<organism evidence="2 3">
    <name type="scientific">Pseudorhodobacter antarcticus</name>
    <dbReference type="NCBI Taxonomy" id="1077947"/>
    <lineage>
        <taxon>Bacteria</taxon>
        <taxon>Pseudomonadati</taxon>
        <taxon>Pseudomonadota</taxon>
        <taxon>Alphaproteobacteria</taxon>
        <taxon>Rhodobacterales</taxon>
        <taxon>Paracoccaceae</taxon>
        <taxon>Pseudorhodobacter</taxon>
    </lineage>
</organism>
<reference evidence="2 3" key="1">
    <citation type="submission" date="2016-10" db="EMBL/GenBank/DDBJ databases">
        <authorList>
            <person name="de Groot N.N."/>
        </authorList>
    </citation>
    <scope>NUCLEOTIDE SEQUENCE [LARGE SCALE GENOMIC DNA]</scope>
    <source>
        <strain evidence="2 3">CGMCC 1.10836</strain>
    </source>
</reference>
<dbReference type="Proteomes" id="UP000183002">
    <property type="component" value="Unassembled WGS sequence"/>
</dbReference>
<sequence length="287" mass="30674">MTEQRNVFSGRRAVVATMHGKEQAIAPVFRTSLNLIVVPATGVDTDALGTFSGEVPRRGTMLETAVAKARLGMERARLPFGIASEGSFGPHPLLAIIPAGFELLAFVDDERGTTIHESLVIDATNFAHIVTSPAEPITQFLAQVGFPSHGLIVRPNVGDAQTKLFKGIVDLSNLQSAITAAAALSDDGCARVDTDMRAHLNPTRMKSLTALAVRLSDRLSCLCPSCAAPGWGRIKVIRGLPCEVCDTATEWVMSEVFGCAACTHEEERRRSDGLTHTGPANCPWCNP</sequence>
<dbReference type="OrthoDB" id="9793837at2"/>
<dbReference type="EMBL" id="FOCO01000033">
    <property type="protein sequence ID" value="SEN94514.1"/>
    <property type="molecule type" value="Genomic_DNA"/>
</dbReference>
<accession>A0A1H8KNQ1</accession>
<keyword evidence="3" id="KW-1185">Reference proteome</keyword>
<name>A0A1H8KNQ1_9RHOB</name>
<gene>
    <name evidence="2" type="ORF">SAMN05216227_103341</name>
</gene>
<protein>
    <recommendedName>
        <fullName evidence="1">DUF6671 domain-containing protein</fullName>
    </recommendedName>
</protein>
<proteinExistence type="predicted"/>
<dbReference type="InterPro" id="IPR046612">
    <property type="entry name" value="DUF6671"/>
</dbReference>
<feature type="domain" description="DUF6671" evidence="1">
    <location>
        <begin position="69"/>
        <end position="287"/>
    </location>
</feature>
<evidence type="ECO:0000313" key="2">
    <source>
        <dbReference type="EMBL" id="SEN94514.1"/>
    </source>
</evidence>
<evidence type="ECO:0000259" key="1">
    <source>
        <dbReference type="Pfam" id="PF20376"/>
    </source>
</evidence>
<dbReference type="RefSeq" id="WP_050520976.1">
    <property type="nucleotide sequence ID" value="NZ_FOCO01000033.1"/>
</dbReference>
<evidence type="ECO:0000313" key="3">
    <source>
        <dbReference type="Proteomes" id="UP000183002"/>
    </source>
</evidence>
<dbReference type="Pfam" id="PF20376">
    <property type="entry name" value="DUF6671"/>
    <property type="match status" value="1"/>
</dbReference>